<dbReference type="NCBIfam" id="TIGR01413">
    <property type="entry name" value="Dyp_perox_fam"/>
    <property type="match status" value="1"/>
</dbReference>
<evidence type="ECO:0000256" key="11">
    <source>
        <dbReference type="ARBA" id="ARBA00023157"/>
    </source>
</evidence>
<keyword evidence="18" id="KW-1185">Reference proteome</keyword>
<keyword evidence="15" id="KW-0472">Membrane</keyword>
<evidence type="ECO:0000256" key="5">
    <source>
        <dbReference type="ARBA" id="ARBA00022559"/>
    </source>
</evidence>
<dbReference type="EC" id="3.2.1.-" evidence="14"/>
<dbReference type="PRINTS" id="PR00747">
    <property type="entry name" value="GLYHDRLASE47"/>
</dbReference>
<dbReference type="InterPro" id="IPR006314">
    <property type="entry name" value="Dyp_peroxidase"/>
</dbReference>
<dbReference type="InterPro" id="IPR049509">
    <property type="entry name" value="DyP_N"/>
</dbReference>
<evidence type="ECO:0000259" key="16">
    <source>
        <dbReference type="PROSITE" id="PS51819"/>
    </source>
</evidence>
<dbReference type="Gene3D" id="3.10.180.10">
    <property type="entry name" value="2,3-Dihydroxybiphenyl 1,2-Dioxygenase, domain 1"/>
    <property type="match status" value="1"/>
</dbReference>
<dbReference type="PROSITE" id="PS51819">
    <property type="entry name" value="VOC"/>
    <property type="match status" value="1"/>
</dbReference>
<keyword evidence="9" id="KW-0560">Oxidoreductase</keyword>
<evidence type="ECO:0000313" key="17">
    <source>
        <dbReference type="EMBL" id="GAT51416.1"/>
    </source>
</evidence>
<comment type="catalytic activity">
    <reaction evidence="13">
        <text>N(4)-(alpha-D-Man-(1-&gt;2)-alpha-D-Man-(1-&gt;2)-alpha-D-Man-(1-&gt;3)-[alpha-D-Man-(1-&gt;2)-alpha-D-Man-(1-&gt;3)-[alpha-D-Man-(1-&gt;2)-alpha-D-Man-(1-&gt;6)]-alpha-D-Man-(1-&gt;6)]-beta-D-Man-(1-&gt;4)-beta-D-GlcNAc-(1-&gt;4)-beta-D-GlcNAc)-L-asparaginyl-[protein] (N-glucan mannose isomer 9A1,2,3B1,2,3) + 4 H2O = N(4)-(alpha-D-Man-(1-&gt;3)-[alpha-D-Man-(1-&gt;3)-[alpha-D-Man-(1-&gt;6)]-alpha-D-Man-(1-&gt;6)]-beta-D-Man-(1-&gt;4)-beta-D-GlcNAc-(1-&gt;4)-beta-D-GlcNAc)-L-asparaginyl-[protein] (N-glucan mannose isomer 5A1,2) + 4 beta-D-mannose</text>
        <dbReference type="Rhea" id="RHEA:56008"/>
        <dbReference type="Rhea" id="RHEA-COMP:14356"/>
        <dbReference type="Rhea" id="RHEA-COMP:14367"/>
        <dbReference type="ChEBI" id="CHEBI:15377"/>
        <dbReference type="ChEBI" id="CHEBI:28563"/>
        <dbReference type="ChEBI" id="CHEBI:59087"/>
        <dbReference type="ChEBI" id="CHEBI:139493"/>
        <dbReference type="EC" id="3.2.1.113"/>
    </reaction>
</comment>
<dbReference type="InterPro" id="IPR004360">
    <property type="entry name" value="Glyas_Fos-R_dOase_dom"/>
</dbReference>
<dbReference type="InterPro" id="IPR001382">
    <property type="entry name" value="Glyco_hydro_47"/>
</dbReference>
<dbReference type="InterPro" id="IPR036026">
    <property type="entry name" value="Seven-hairpin_glycosidases"/>
</dbReference>
<keyword evidence="5" id="KW-0575">Peroxidase</keyword>
<dbReference type="Pfam" id="PF20628">
    <property type="entry name" value="Dyp_perox_C"/>
    <property type="match status" value="1"/>
</dbReference>
<evidence type="ECO:0000313" key="18">
    <source>
        <dbReference type="Proteomes" id="UP000815677"/>
    </source>
</evidence>
<evidence type="ECO:0000256" key="15">
    <source>
        <dbReference type="SAM" id="Phobius"/>
    </source>
</evidence>
<feature type="domain" description="VOC" evidence="16">
    <location>
        <begin position="1199"/>
        <end position="1332"/>
    </location>
</feature>
<dbReference type="InterPro" id="IPR011008">
    <property type="entry name" value="Dimeric_a/b-barrel"/>
</dbReference>
<name>A0ABQ0LNE1_MYCCL</name>
<dbReference type="SUPFAM" id="SSF54593">
    <property type="entry name" value="Glyoxalase/Bleomycin resistance protein/Dihydroxybiphenyl dioxygenase"/>
    <property type="match status" value="1"/>
</dbReference>
<dbReference type="SUPFAM" id="SSF54909">
    <property type="entry name" value="Dimeric alpha+beta barrel"/>
    <property type="match status" value="1"/>
</dbReference>
<dbReference type="Pfam" id="PF21105">
    <property type="entry name" value="DyP_N"/>
    <property type="match status" value="1"/>
</dbReference>
<gene>
    <name evidence="17" type="ORF">MCHLO_08560</name>
</gene>
<keyword evidence="15" id="KW-0812">Transmembrane</keyword>
<evidence type="ECO:0000256" key="13">
    <source>
        <dbReference type="ARBA" id="ARBA00048605"/>
    </source>
</evidence>
<dbReference type="PANTHER" id="PTHR11742">
    <property type="entry name" value="MANNOSYL-OLIGOSACCHARIDE ALPHA-1,2-MANNOSIDASE-RELATED"/>
    <property type="match status" value="1"/>
</dbReference>
<organism evidence="17 18">
    <name type="scientific">Mycena chlorophos</name>
    <name type="common">Agaric fungus</name>
    <name type="synonym">Agaricus chlorophos</name>
    <dbReference type="NCBI Taxonomy" id="658473"/>
    <lineage>
        <taxon>Eukaryota</taxon>
        <taxon>Fungi</taxon>
        <taxon>Dikarya</taxon>
        <taxon>Basidiomycota</taxon>
        <taxon>Agaricomycotina</taxon>
        <taxon>Agaricomycetes</taxon>
        <taxon>Agaricomycetidae</taxon>
        <taxon>Agaricales</taxon>
        <taxon>Marasmiineae</taxon>
        <taxon>Mycenaceae</taxon>
        <taxon>Mycena</taxon>
    </lineage>
</organism>
<keyword evidence="6" id="KW-0479">Metal-binding</keyword>
<dbReference type="Pfam" id="PF00903">
    <property type="entry name" value="Glyoxalase"/>
    <property type="match status" value="1"/>
</dbReference>
<keyword evidence="8" id="KW-0106">Calcium</keyword>
<evidence type="ECO:0000256" key="6">
    <source>
        <dbReference type="ARBA" id="ARBA00022723"/>
    </source>
</evidence>
<dbReference type="PANTHER" id="PTHR11742:SF55">
    <property type="entry name" value="ENDOPLASMIC RETICULUM MANNOSYL-OLIGOSACCHARIDE 1,2-ALPHA-MANNOSIDASE"/>
    <property type="match status" value="1"/>
</dbReference>
<dbReference type="InterPro" id="IPR012341">
    <property type="entry name" value="6hp_glycosidase-like_sf"/>
</dbReference>
<evidence type="ECO:0000256" key="4">
    <source>
        <dbReference type="ARBA" id="ARBA00007658"/>
    </source>
</evidence>
<keyword evidence="11" id="KW-1015">Disulfide bond</keyword>
<dbReference type="SUPFAM" id="SSF48225">
    <property type="entry name" value="Seven-hairpin glycosidases"/>
    <property type="match status" value="1"/>
</dbReference>
<dbReference type="PROSITE" id="PS51404">
    <property type="entry name" value="DYP_PEROXIDASE"/>
    <property type="match status" value="1"/>
</dbReference>
<dbReference type="InterPro" id="IPR037523">
    <property type="entry name" value="VOC_core"/>
</dbReference>
<comment type="similarity">
    <text evidence="4 14">Belongs to the glycosyl hydrolase 47 family.</text>
</comment>
<protein>
    <recommendedName>
        <fullName evidence="14">alpha-1,2-Mannosidase</fullName>
        <ecNumber evidence="14">3.2.1.-</ecNumber>
    </recommendedName>
</protein>
<comment type="cofactor">
    <cofactor evidence="2">
        <name>heme b</name>
        <dbReference type="ChEBI" id="CHEBI:60344"/>
    </cofactor>
</comment>
<evidence type="ECO:0000256" key="9">
    <source>
        <dbReference type="ARBA" id="ARBA00023002"/>
    </source>
</evidence>
<dbReference type="InterPro" id="IPR050749">
    <property type="entry name" value="Glycosyl_Hydrolase_47"/>
</dbReference>
<keyword evidence="14" id="KW-0326">Glycosidase</keyword>
<evidence type="ECO:0000256" key="14">
    <source>
        <dbReference type="RuleBase" id="RU361193"/>
    </source>
</evidence>
<evidence type="ECO:0000256" key="12">
    <source>
        <dbReference type="ARBA" id="ARBA00047669"/>
    </source>
</evidence>
<reference evidence="17" key="1">
    <citation type="submission" date="2014-09" db="EMBL/GenBank/DDBJ databases">
        <title>Genome sequence of the luminous mushroom Mycena chlorophos for searching fungal bioluminescence genes.</title>
        <authorList>
            <person name="Tanaka Y."/>
            <person name="Kasuga D."/>
            <person name="Oba Y."/>
            <person name="Hase S."/>
            <person name="Sato K."/>
            <person name="Oba Y."/>
            <person name="Sakakibara Y."/>
        </authorList>
    </citation>
    <scope>NUCLEOTIDE SEQUENCE</scope>
</reference>
<dbReference type="InterPro" id="IPR029068">
    <property type="entry name" value="Glyas_Bleomycin-R_OHBP_Dase"/>
</dbReference>
<dbReference type="Pfam" id="PF01532">
    <property type="entry name" value="Glyco_hydro_47"/>
    <property type="match status" value="1"/>
</dbReference>
<sequence>MQETAVMVVQAVLAYVGSKEEISLTRDSESNRFPGRNELSFSLAYEWALNLYRLFPVNRNKHRSNRLPVPAPSIPMRIKRRTRRDFAGFKMRAMFAILFALGIASSSLARPQLRQRRSYPLGRRSQSIFISPAALPSLPTVEAVHELDDALNTDNIQSDILVGMNKNQELFYFFQINDATTFKSKMSSDIIALITTTTEILSVDTQPVTAVNLAFSQHGLDTLGITDDLGDPNFTNGQLSDLTGDLPGPIGDDESTWIPEFTASTIDGVFLLASDTADNIDTQLASIQSTLGSSITTLYQIQGAARPGDEAGHEHFGYMDGISQPAVNGFTNPVLPGQTSIDAGAPLNLIPISSSYLMTGLFLVGEASDPNFSVRPPSGWATDGSFLVFRQLQQLVPEFNQFLATHPLDQDTLTPEEGSELLGARMMGRWKSGAPIFLSPTQDDPALGADPMRNNDFDYLDNTTHANVDNHFNQSQCPFAAHIRKAHPRGDIETAVENPHFILRSSIPYGPELTASENATGVTANDRGLAFVAYQSDISNGFAFLQNVWINSVGFPFGKYDPTIGVDPIIGTLNGLGAPKNISGLDPAVPDLDQIEVWHDVVIPTDYVVSKGGEYFFSPSLAGLDRPALRWLPLLFVFLLAVWLFTPFLQIAQHERAFRPSVPVVFPETPAEPAVLSARAQSIRDAYVHAYSSYHRDAWGFDELKPISGVSVNNFNGWSVTVFDSLDTMWIMGLYDLFEDGLALVSKTNFLLASDGYVGFFETIIRYLGGMLSAYALSGEPVLLQKAEELGSALLPAFNTHSGLPMFAVNTETGDTRGGWTGAVLWAEALSNQLEFKYLAHLTGRADYFKKSDKIMEIMENAQITEGQFPTQWDWKSGKPSNHHFSVGAYADSAHEYLLKQYLLTGRSEPRAKELYLRVVDSILDTLLYVTPNRKLLYVTDANSGKPTHKFEHLSCFLPGMLTLGAHTLDLPLATKERHQWAAEGIATTCWLTYADQATGLGPDEMTMTRPKPNEPSGKWLELLDAWETEGRPGGVPPGLGVTKPESESASRDYRADKHTYLLRPEAIESFYILWRTTGDEAWRERGWAVFQAIEKHARVARGYASIDKVDQLPAKHLDEMPSYFLAETLKYLYLMFIEQEIIPLDKWVLNTEAHPLPIFEWDEKERKKYGIPLVLHLGEQSRLPLHTMSTTQPPPLAGLHHLKLIAKDLQTTHDFYVSVLGFIPLPELTHRRPTDGSPYGYIIATPPPSGDATNSSKTMVEIRQAASDQQVEGQKGTDPITWAVSTQKDLQDWVAWLDTKGVRHSKVLRGVAGWVAVAKDPDARMVRLYTLESHEWDNEGVEWDEEWLGKRV</sequence>
<dbReference type="InterPro" id="IPR048328">
    <property type="entry name" value="Dyp_perox_C"/>
</dbReference>
<dbReference type="Proteomes" id="UP000815677">
    <property type="component" value="Unassembled WGS sequence"/>
</dbReference>
<proteinExistence type="inferred from homology"/>
<evidence type="ECO:0000256" key="10">
    <source>
        <dbReference type="ARBA" id="ARBA00023004"/>
    </source>
</evidence>
<evidence type="ECO:0000256" key="7">
    <source>
        <dbReference type="ARBA" id="ARBA00022801"/>
    </source>
</evidence>
<evidence type="ECO:0000256" key="8">
    <source>
        <dbReference type="ARBA" id="ARBA00022837"/>
    </source>
</evidence>
<comment type="catalytic activity">
    <reaction evidence="12">
        <text>N(4)-(alpha-D-Man-(1-&gt;2)-alpha-D-Man-(1-&gt;2)-alpha-D-Man-(1-&gt;3)-[alpha-D-Man-(1-&gt;3)-[alpha-D-Man-(1-&gt;2)-alpha-D-Man-(1-&gt;6)]-alpha-D-Man-(1-&gt;6)]-beta-D-Man-(1-&gt;4)-beta-D-GlcNAc-(1-&gt;4)-beta-D-GlcNAc)-L-asparaginyl-[protein] (N-glucan mannose isomer 8A1,2,3B1,3) + 3 H2O = N(4)-(alpha-D-Man-(1-&gt;3)-[alpha-D-Man-(1-&gt;3)-[alpha-D-Man-(1-&gt;6)]-alpha-D-Man-(1-&gt;6)]-beta-D-Man-(1-&gt;4)-beta-D-GlcNAc-(1-&gt;4)-beta-D-GlcNAc)-L-asparaginyl-[protein] (N-glucan mannose isomer 5A1,2) + 3 beta-D-mannose</text>
        <dbReference type="Rhea" id="RHEA:56028"/>
        <dbReference type="Rhea" id="RHEA-COMP:14358"/>
        <dbReference type="Rhea" id="RHEA-COMP:14367"/>
        <dbReference type="ChEBI" id="CHEBI:15377"/>
        <dbReference type="ChEBI" id="CHEBI:28563"/>
        <dbReference type="ChEBI" id="CHEBI:59087"/>
        <dbReference type="ChEBI" id="CHEBI:60628"/>
        <dbReference type="EC" id="3.2.1.113"/>
    </reaction>
</comment>
<accession>A0ABQ0LNE1</accession>
<keyword evidence="15" id="KW-1133">Transmembrane helix</keyword>
<feature type="transmembrane region" description="Helical" evidence="15">
    <location>
        <begin position="89"/>
        <end position="109"/>
    </location>
</feature>
<comment type="cofactor">
    <cofactor evidence="1">
        <name>Ca(2+)</name>
        <dbReference type="ChEBI" id="CHEBI:29108"/>
    </cofactor>
</comment>
<evidence type="ECO:0000256" key="3">
    <source>
        <dbReference type="ARBA" id="ARBA00004922"/>
    </source>
</evidence>
<comment type="pathway">
    <text evidence="3">Protein modification; protein glycosylation.</text>
</comment>
<dbReference type="EMBL" id="DF847199">
    <property type="protein sequence ID" value="GAT51416.1"/>
    <property type="molecule type" value="Genomic_DNA"/>
</dbReference>
<keyword evidence="7 14" id="KW-0378">Hydrolase</keyword>
<dbReference type="Gene3D" id="1.50.10.10">
    <property type="match status" value="1"/>
</dbReference>
<evidence type="ECO:0000256" key="1">
    <source>
        <dbReference type="ARBA" id="ARBA00001913"/>
    </source>
</evidence>
<evidence type="ECO:0000256" key="2">
    <source>
        <dbReference type="ARBA" id="ARBA00001970"/>
    </source>
</evidence>
<keyword evidence="10" id="KW-0408">Iron</keyword>